<dbReference type="PANTHER" id="PTHR45641:SF19">
    <property type="entry name" value="NEPHROCYSTIN-3"/>
    <property type="match status" value="1"/>
</dbReference>
<dbReference type="PANTHER" id="PTHR45641">
    <property type="entry name" value="TETRATRICOPEPTIDE REPEAT PROTEIN (AFU_ORTHOLOGUE AFUA_6G03870)"/>
    <property type="match status" value="1"/>
</dbReference>
<dbReference type="Gene3D" id="3.40.50.1460">
    <property type="match status" value="1"/>
</dbReference>
<evidence type="ECO:0000259" key="4">
    <source>
        <dbReference type="Pfam" id="PF12770"/>
    </source>
</evidence>
<dbReference type="InterPro" id="IPR027417">
    <property type="entry name" value="P-loop_NTPase"/>
</dbReference>
<dbReference type="EMBL" id="CP003642">
    <property type="protein sequence ID" value="AFZ23424.1"/>
    <property type="molecule type" value="Genomic_DNA"/>
</dbReference>
<dbReference type="eggNOG" id="COG1474">
    <property type="taxonomic scope" value="Bacteria"/>
</dbReference>
<feature type="repeat" description="TPR" evidence="3">
    <location>
        <begin position="801"/>
        <end position="834"/>
    </location>
</feature>
<evidence type="ECO:0000256" key="2">
    <source>
        <dbReference type="ARBA" id="ARBA00022803"/>
    </source>
</evidence>
<evidence type="ECO:0000313" key="5">
    <source>
        <dbReference type="EMBL" id="AFZ23424.1"/>
    </source>
</evidence>
<reference evidence="5 6" key="1">
    <citation type="submission" date="2012-06" db="EMBL/GenBank/DDBJ databases">
        <title>Finished chromosome of genome of Cylindrospermum stagnale PCC 7417.</title>
        <authorList>
            <consortium name="US DOE Joint Genome Institute"/>
            <person name="Gugger M."/>
            <person name="Coursin T."/>
            <person name="Rippka R."/>
            <person name="Tandeau De Marsac N."/>
            <person name="Huntemann M."/>
            <person name="Wei C.-L."/>
            <person name="Han J."/>
            <person name="Detter J.C."/>
            <person name="Han C."/>
            <person name="Tapia R."/>
            <person name="Chen A."/>
            <person name="Kyrpides N."/>
            <person name="Mavromatis K."/>
            <person name="Markowitz V."/>
            <person name="Szeto E."/>
            <person name="Ivanova N."/>
            <person name="Pagani I."/>
            <person name="Pati A."/>
            <person name="Goodwin L."/>
            <person name="Nordberg H.P."/>
            <person name="Cantor M.N."/>
            <person name="Hua S.X."/>
            <person name="Woyke T."/>
            <person name="Kerfeld C.A."/>
        </authorList>
    </citation>
    <scope>NUCLEOTIDE SEQUENCE [LARGE SCALE GENOMIC DNA]</scope>
    <source>
        <strain evidence="5 6">PCC 7417</strain>
    </source>
</reference>
<keyword evidence="6" id="KW-1185">Reference proteome</keyword>
<dbReference type="eggNOG" id="COG0457">
    <property type="taxonomic scope" value="Bacteria"/>
</dbReference>
<dbReference type="STRING" id="56107.Cylst_1116"/>
<feature type="domain" description="CHAT" evidence="4">
    <location>
        <begin position="54"/>
        <end position="295"/>
    </location>
</feature>
<dbReference type="KEGG" id="csg:Cylst_1116"/>
<keyword evidence="1" id="KW-0677">Repeat</keyword>
<keyword evidence="2 3" id="KW-0802">TPR repeat</keyword>
<dbReference type="PATRIC" id="fig|56107.3.peg.1265"/>
<dbReference type="Pfam" id="PF13424">
    <property type="entry name" value="TPR_12"/>
    <property type="match status" value="3"/>
</dbReference>
<gene>
    <name evidence="5" type="ORF">Cylst_1116</name>
</gene>
<name>K9WUD9_9NOST</name>
<protein>
    <recommendedName>
        <fullName evidence="4">CHAT domain-containing protein</fullName>
    </recommendedName>
</protein>
<dbReference type="PROSITE" id="PS50005">
    <property type="entry name" value="TPR"/>
    <property type="match status" value="1"/>
</dbReference>
<dbReference type="eggNOG" id="COG4995">
    <property type="taxonomic scope" value="Bacteria"/>
</dbReference>
<dbReference type="SUPFAM" id="SSF52540">
    <property type="entry name" value="P-loop containing nucleoside triphosphate hydrolases"/>
    <property type="match status" value="1"/>
</dbReference>
<dbReference type="HOGENOM" id="CLU_004034_0_0_3"/>
<dbReference type="Gene3D" id="1.25.40.10">
    <property type="entry name" value="Tetratricopeptide repeat domain"/>
    <property type="match status" value="2"/>
</dbReference>
<sequence length="1220" mass="135472">MREIGRKLYSWLDGKEGWLRRALSESADKRIYLDLIKTSEAQGLNSETKPVALGLAHLPWELLHNDTDFLLNVLPVRKVKQENSSILGEQNRPLRLLFMATSPEHPGIALLQFEKEETNILQATKDQPLALVVEESGSVAELGNLVNSYAEDYFDVFHLTGHGVIYTNAAYGGYLPPGKEIEEHTPCFITEDELGNMAFTTVDDLAKAFKNRFPRVVFLSGCHTGQIANQGTVPSMAEALVKAGAAVVLGWARPVFDRTGIIAAQTLYQALATGETVEAAVKAAQQEMIAQNRSDWHLLRIYRDTRLIAKLVTPLNTKKREKLKFNPPENEFLDENNIVKVASRGEFVGRRRALQRGLKALRQTGDEIGVFIAGMGGLGKSSLAARLCTRVQSQRDNFQRVVLIGPVDEIKLIGKLASKYERFSGVPALLNDPNVPSLKGRLQNFFEHIEDELDQPLLLVLDDFEQNIPESNIADGSLRMTTDAYRVLEAVCAALAENQAESRLIVTCRYLQADTLPPHRLHLETLAGMGESDIEKIYRGWDRQIQLQARTQRISKIASRNPRLLKWLVEVLQQPGLAADELLTKLENIELKFRENILAETLLSGLKEEEKKLLARLSVFHLPVQREIIENLYFTSVETFHETSLHSLTSLSLVESATVYAGQNVEYRVTTILAPLLQPLLTEAEWQTTRQAATRTIYQTWWEESDKRNEEQAREIVRLAVLAQEQEIAMTVGDIIANRWVNTSRFREAWELCQEILQLGEDYRILGTIARAEETLGFNSALSHFQQALKLCPENDLKEKASILHNMANLKATQGDIAAALALFQQSLEITDNSINFVQGKAATLHAMANLKATQGDIAGALALYQQSLEITNSINDVQGKAATLASMANLKATQGDIAGALALYQQSLEIIDSISDVKTKASILHQIAGLKATQGNIAGALPLYQQSLEIHQSINNVQGKATTLHNMANLKATQGDIAGALPLYQQSLEIQESIKNVQGKAATLHNMAGLKATQGDIAGAIALYQQSLEIHQSINDVRGKAATLSNMAYWEGQRGNKTQQLELNLQSAQLLAQVSAYFNLRQVLKNLGVAAETNGIIYLAQAVWLCLRIQVPLHNTVNTVEAMYYKLPQGNEMQGLLGATAMFFCQMRGGEHPQLKELEYRSLKILSGAASDQGIETQEAFDAWFVEEQLSDPQYFIPRLNQQIEAIIGDGWVFDPGEV</sequence>
<dbReference type="InterPro" id="IPR011990">
    <property type="entry name" value="TPR-like_helical_dom_sf"/>
</dbReference>
<dbReference type="AlphaFoldDB" id="K9WUD9"/>
<dbReference type="RefSeq" id="WP_015206680.1">
    <property type="nucleotide sequence ID" value="NC_019757.1"/>
</dbReference>
<dbReference type="SMART" id="SM00028">
    <property type="entry name" value="TPR"/>
    <property type="match status" value="7"/>
</dbReference>
<proteinExistence type="predicted"/>
<evidence type="ECO:0000313" key="6">
    <source>
        <dbReference type="Proteomes" id="UP000010475"/>
    </source>
</evidence>
<evidence type="ECO:0000256" key="1">
    <source>
        <dbReference type="ARBA" id="ARBA00022737"/>
    </source>
</evidence>
<dbReference type="InterPro" id="IPR024983">
    <property type="entry name" value="CHAT_dom"/>
</dbReference>
<dbReference type="SUPFAM" id="SSF48452">
    <property type="entry name" value="TPR-like"/>
    <property type="match status" value="2"/>
</dbReference>
<organism evidence="5 6">
    <name type="scientific">Cylindrospermum stagnale PCC 7417</name>
    <dbReference type="NCBI Taxonomy" id="56107"/>
    <lineage>
        <taxon>Bacteria</taxon>
        <taxon>Bacillati</taxon>
        <taxon>Cyanobacteriota</taxon>
        <taxon>Cyanophyceae</taxon>
        <taxon>Nostocales</taxon>
        <taxon>Nostocaceae</taxon>
        <taxon>Cylindrospermum</taxon>
    </lineage>
</organism>
<accession>K9WUD9</accession>
<dbReference type="Gene3D" id="3.40.50.300">
    <property type="entry name" value="P-loop containing nucleotide triphosphate hydrolases"/>
    <property type="match status" value="1"/>
</dbReference>
<dbReference type="Pfam" id="PF13374">
    <property type="entry name" value="TPR_10"/>
    <property type="match status" value="1"/>
</dbReference>
<evidence type="ECO:0000256" key="3">
    <source>
        <dbReference type="PROSITE-ProRule" id="PRU00339"/>
    </source>
</evidence>
<dbReference type="Pfam" id="PF12770">
    <property type="entry name" value="CHAT"/>
    <property type="match status" value="1"/>
</dbReference>
<dbReference type="Proteomes" id="UP000010475">
    <property type="component" value="Chromosome"/>
</dbReference>
<dbReference type="InterPro" id="IPR019734">
    <property type="entry name" value="TPR_rpt"/>
</dbReference>